<dbReference type="InterPro" id="IPR019787">
    <property type="entry name" value="Znf_PHD-finger"/>
</dbReference>
<dbReference type="PANTHER" id="PTHR12321:SF172">
    <property type="entry name" value="PHD FINGER PROTEIN ALFIN-LIKE 9"/>
    <property type="match status" value="1"/>
</dbReference>
<keyword evidence="9 12" id="KW-0804">Transcription</keyword>
<dbReference type="Pfam" id="PF12165">
    <property type="entry name" value="Alfin"/>
    <property type="match status" value="1"/>
</dbReference>
<comment type="domain">
    <text evidence="12">The PHD-type zinc finger mediates the binding to H3K4me3.</text>
</comment>
<evidence type="ECO:0000256" key="4">
    <source>
        <dbReference type="ARBA" id="ARBA00022723"/>
    </source>
</evidence>
<dbReference type="Proteomes" id="UP000036987">
    <property type="component" value="Unassembled WGS sequence"/>
</dbReference>
<dbReference type="GO" id="GO:0008270">
    <property type="term" value="F:zinc ion binding"/>
    <property type="evidence" value="ECO:0007669"/>
    <property type="project" value="UniProtKB-KW"/>
</dbReference>
<evidence type="ECO:0000256" key="1">
    <source>
        <dbReference type="ARBA" id="ARBA00002232"/>
    </source>
</evidence>
<evidence type="ECO:0000256" key="12">
    <source>
        <dbReference type="RuleBase" id="RU369089"/>
    </source>
</evidence>
<evidence type="ECO:0000256" key="8">
    <source>
        <dbReference type="ARBA" id="ARBA00023015"/>
    </source>
</evidence>
<dbReference type="PANTHER" id="PTHR12321">
    <property type="entry name" value="CPG BINDING PROTEIN"/>
    <property type="match status" value="1"/>
</dbReference>
<dbReference type="EMBL" id="LFYR01000757">
    <property type="protein sequence ID" value="KMZ69599.1"/>
    <property type="molecule type" value="Genomic_DNA"/>
</dbReference>
<keyword evidence="5 11" id="KW-0863">Zinc-finger</keyword>
<keyword evidence="6 12" id="KW-0862">Zinc</keyword>
<dbReference type="SUPFAM" id="SSF57903">
    <property type="entry name" value="FYVE/PHD zinc finger"/>
    <property type="match status" value="1"/>
</dbReference>
<proteinExistence type="inferred from homology"/>
<dbReference type="InterPro" id="IPR021998">
    <property type="entry name" value="Alfin_N"/>
</dbReference>
<comment type="function">
    <text evidence="1 12">Histone-binding component that specifically recognizes H3 tails trimethylated on 'Lys-4' (H3K4me3), which mark transcription start sites of virtually all active genes.</text>
</comment>
<protein>
    <recommendedName>
        <fullName evidence="12">PHD finger protein ALFIN-LIKE</fullName>
    </recommendedName>
</protein>
<dbReference type="GO" id="GO:0000976">
    <property type="term" value="F:transcription cis-regulatory region binding"/>
    <property type="evidence" value="ECO:0000318"/>
    <property type="project" value="GO_Central"/>
</dbReference>
<keyword evidence="4 12" id="KW-0479">Metal-binding</keyword>
<evidence type="ECO:0000313" key="15">
    <source>
        <dbReference type="EMBL" id="KMZ69599.1"/>
    </source>
</evidence>
<dbReference type="PROSITE" id="PS50016">
    <property type="entry name" value="ZF_PHD_2"/>
    <property type="match status" value="1"/>
</dbReference>
<dbReference type="InterPro" id="IPR011011">
    <property type="entry name" value="Znf_FYVE_PHD"/>
</dbReference>
<dbReference type="GO" id="GO:0003712">
    <property type="term" value="F:transcription coregulator activity"/>
    <property type="evidence" value="ECO:0000318"/>
    <property type="project" value="GO_Central"/>
</dbReference>
<accession>A0A0K9PKZ0</accession>
<dbReference type="InterPro" id="IPR019786">
    <property type="entry name" value="Zinc_finger_PHD-type_CS"/>
</dbReference>
<feature type="domain" description="PHD-type" evidence="14">
    <location>
        <begin position="178"/>
        <end position="230"/>
    </location>
</feature>
<dbReference type="SMART" id="SM00249">
    <property type="entry name" value="PHD"/>
    <property type="match status" value="1"/>
</dbReference>
<dbReference type="OMA" id="EEECATC"/>
<dbReference type="InterPro" id="IPR044104">
    <property type="entry name" value="PHD_AL_plant"/>
</dbReference>
<evidence type="ECO:0000256" key="11">
    <source>
        <dbReference type="PROSITE-ProRule" id="PRU00146"/>
    </source>
</evidence>
<evidence type="ECO:0000259" key="14">
    <source>
        <dbReference type="PROSITE" id="PS50016"/>
    </source>
</evidence>
<evidence type="ECO:0000256" key="3">
    <source>
        <dbReference type="ARBA" id="ARBA00010445"/>
    </source>
</evidence>
<keyword evidence="7 12" id="KW-0156">Chromatin regulator</keyword>
<evidence type="ECO:0000313" key="16">
    <source>
        <dbReference type="Proteomes" id="UP000036987"/>
    </source>
</evidence>
<comment type="similarity">
    <text evidence="3 12">Belongs to the Alfin family.</text>
</comment>
<evidence type="ECO:0000256" key="2">
    <source>
        <dbReference type="ARBA" id="ARBA00004123"/>
    </source>
</evidence>
<dbReference type="STRING" id="29655.A0A0K9PKZ0"/>
<evidence type="ECO:0000256" key="7">
    <source>
        <dbReference type="ARBA" id="ARBA00022853"/>
    </source>
</evidence>
<evidence type="ECO:0000256" key="13">
    <source>
        <dbReference type="SAM" id="MobiDB-lite"/>
    </source>
</evidence>
<feature type="compositionally biased region" description="Basic residues" evidence="13">
    <location>
        <begin position="153"/>
        <end position="163"/>
    </location>
</feature>
<sequence>MEIEIGAGCQKSVEDIYEEYTMRRMAIVKALTTDFQDFHRQCDPDKENLCLYGFPNGKWAVNLPVDDIPSELPEPILGINFARDALDEKEWIDMVAIHSDSWLISMVSFFGAKYRFDKHDRKYLYSLINEHPTIHEVINGKVVKPNSTGSNHKFNKSNRKSKPQRASSKSTEKKKNNEEECATCQGSYEGDDFWIYCDTCQRWFHGKCVKVTPSRAENISKYKCPSCSMKRPRPRIEI</sequence>
<dbReference type="GO" id="GO:0042393">
    <property type="term" value="F:histone binding"/>
    <property type="evidence" value="ECO:0007669"/>
    <property type="project" value="UniProtKB-UniRule"/>
</dbReference>
<comment type="subcellular location">
    <subcellularLocation>
        <location evidence="2 12">Nucleus</location>
    </subcellularLocation>
</comment>
<evidence type="ECO:0000256" key="5">
    <source>
        <dbReference type="ARBA" id="ARBA00022771"/>
    </source>
</evidence>
<dbReference type="AlphaFoldDB" id="A0A0K9PKZ0"/>
<dbReference type="CDD" id="cd15613">
    <property type="entry name" value="PHD_AL_plant"/>
    <property type="match status" value="1"/>
</dbReference>
<evidence type="ECO:0000256" key="10">
    <source>
        <dbReference type="ARBA" id="ARBA00023242"/>
    </source>
</evidence>
<dbReference type="GO" id="GO:0006355">
    <property type="term" value="P:regulation of DNA-templated transcription"/>
    <property type="evidence" value="ECO:0007669"/>
    <property type="project" value="UniProtKB-UniRule"/>
</dbReference>
<dbReference type="InterPro" id="IPR013083">
    <property type="entry name" value="Znf_RING/FYVE/PHD"/>
</dbReference>
<keyword evidence="10 12" id="KW-0539">Nucleus</keyword>
<keyword evidence="8 12" id="KW-0805">Transcription regulation</keyword>
<dbReference type="FunFam" id="3.30.40.10:FF:000306">
    <property type="entry name" value="PHD finger alfin-like protein"/>
    <property type="match status" value="1"/>
</dbReference>
<dbReference type="Gene3D" id="3.30.40.10">
    <property type="entry name" value="Zinc/RING finger domain, C3HC4 (zinc finger)"/>
    <property type="match status" value="1"/>
</dbReference>
<comment type="caution">
    <text evidence="15">The sequence shown here is derived from an EMBL/GenBank/DDBJ whole genome shotgun (WGS) entry which is preliminary data.</text>
</comment>
<gene>
    <name evidence="15" type="ORF">ZOSMA_20G00770</name>
</gene>
<dbReference type="GO" id="GO:0006325">
    <property type="term" value="P:chromatin organization"/>
    <property type="evidence" value="ECO:0007669"/>
    <property type="project" value="UniProtKB-UniRule"/>
</dbReference>
<dbReference type="OrthoDB" id="436852at2759"/>
<dbReference type="Pfam" id="PF00628">
    <property type="entry name" value="PHD"/>
    <property type="match status" value="1"/>
</dbReference>
<dbReference type="InterPro" id="IPR045104">
    <property type="entry name" value="Alfin"/>
</dbReference>
<reference evidence="16" key="1">
    <citation type="journal article" date="2016" name="Nature">
        <title>The genome of the seagrass Zostera marina reveals angiosperm adaptation to the sea.</title>
        <authorList>
            <person name="Olsen J.L."/>
            <person name="Rouze P."/>
            <person name="Verhelst B."/>
            <person name="Lin Y.-C."/>
            <person name="Bayer T."/>
            <person name="Collen J."/>
            <person name="Dattolo E."/>
            <person name="De Paoli E."/>
            <person name="Dittami S."/>
            <person name="Maumus F."/>
            <person name="Michel G."/>
            <person name="Kersting A."/>
            <person name="Lauritano C."/>
            <person name="Lohaus R."/>
            <person name="Toepel M."/>
            <person name="Tonon T."/>
            <person name="Vanneste K."/>
            <person name="Amirebrahimi M."/>
            <person name="Brakel J."/>
            <person name="Bostroem C."/>
            <person name="Chovatia M."/>
            <person name="Grimwood J."/>
            <person name="Jenkins J.W."/>
            <person name="Jueterbock A."/>
            <person name="Mraz A."/>
            <person name="Stam W.T."/>
            <person name="Tice H."/>
            <person name="Bornberg-Bauer E."/>
            <person name="Green P.J."/>
            <person name="Pearson G.A."/>
            <person name="Procaccini G."/>
            <person name="Duarte C.M."/>
            <person name="Schmutz J."/>
            <person name="Reusch T.B.H."/>
            <person name="Van de Peer Y."/>
        </authorList>
    </citation>
    <scope>NUCLEOTIDE SEQUENCE [LARGE SCALE GENOMIC DNA]</scope>
    <source>
        <strain evidence="16">cv. Finnish</strain>
    </source>
</reference>
<keyword evidence="16" id="KW-1185">Reference proteome</keyword>
<name>A0A0K9PKZ0_ZOSMR</name>
<evidence type="ECO:0000256" key="9">
    <source>
        <dbReference type="ARBA" id="ARBA00023163"/>
    </source>
</evidence>
<dbReference type="GO" id="GO:0005634">
    <property type="term" value="C:nucleus"/>
    <property type="evidence" value="ECO:0000318"/>
    <property type="project" value="GO_Central"/>
</dbReference>
<comment type="subunit">
    <text evidence="12">Interacts with H3K4me3 and to a lesser extent with H3K4me2.</text>
</comment>
<feature type="region of interest" description="Disordered" evidence="13">
    <location>
        <begin position="142"/>
        <end position="176"/>
    </location>
</feature>
<organism evidence="15 16">
    <name type="scientific">Zostera marina</name>
    <name type="common">Eelgrass</name>
    <dbReference type="NCBI Taxonomy" id="29655"/>
    <lineage>
        <taxon>Eukaryota</taxon>
        <taxon>Viridiplantae</taxon>
        <taxon>Streptophyta</taxon>
        <taxon>Embryophyta</taxon>
        <taxon>Tracheophyta</taxon>
        <taxon>Spermatophyta</taxon>
        <taxon>Magnoliopsida</taxon>
        <taxon>Liliopsida</taxon>
        <taxon>Zosteraceae</taxon>
        <taxon>Zostera</taxon>
    </lineage>
</organism>
<dbReference type="InterPro" id="IPR001965">
    <property type="entry name" value="Znf_PHD"/>
</dbReference>
<dbReference type="PROSITE" id="PS01359">
    <property type="entry name" value="ZF_PHD_1"/>
    <property type="match status" value="1"/>
</dbReference>
<evidence type="ECO:0000256" key="6">
    <source>
        <dbReference type="ARBA" id="ARBA00022833"/>
    </source>
</evidence>